<proteinExistence type="predicted"/>
<gene>
    <name evidence="1" type="ORF">DRF57_00560</name>
</gene>
<keyword evidence="2" id="KW-1185">Reference proteome</keyword>
<accession>A0ABX9IR52</accession>
<sequence>MGMRYTWSVLYSLLMISSTWKQVYKERLISLFFCFVHGIETRVAQKEILKSLNLFKLNFYEFF</sequence>
<evidence type="ECO:0000313" key="2">
    <source>
        <dbReference type="Proteomes" id="UP000256491"/>
    </source>
</evidence>
<protein>
    <submittedName>
        <fullName evidence="1">Uncharacterized protein</fullName>
    </submittedName>
</protein>
<dbReference type="EMBL" id="QNUF01000001">
    <property type="protein sequence ID" value="REC78807.1"/>
    <property type="molecule type" value="Genomic_DNA"/>
</dbReference>
<organism evidence="1 2">
    <name type="scientific">Chryseobacterium rhizosphaerae</name>
    <dbReference type="NCBI Taxonomy" id="395937"/>
    <lineage>
        <taxon>Bacteria</taxon>
        <taxon>Pseudomonadati</taxon>
        <taxon>Bacteroidota</taxon>
        <taxon>Flavobacteriia</taxon>
        <taxon>Flavobacteriales</taxon>
        <taxon>Weeksellaceae</taxon>
        <taxon>Chryseobacterium group</taxon>
        <taxon>Chryseobacterium</taxon>
    </lineage>
</organism>
<reference evidence="1 2" key="1">
    <citation type="journal article" date="2010" name="Syst. Appl. Microbiol.">
        <title>Four new species of Chryseobacterium from the rhizosphere of coastal sand dune plants, Chryseobacterium elymi sp. nov., Chryseobacterium hagamense sp. nov., Chryseobacterium lathyri sp. nov. and Chryseobacterium rhizosphaerae sp. nov.</title>
        <authorList>
            <person name="Cho S.H."/>
            <person name="Lee K.S."/>
            <person name="Shin D.S."/>
            <person name="Han J.H."/>
            <person name="Park K.S."/>
            <person name="Lee C.H."/>
            <person name="Park K.H."/>
            <person name="Kim S.B."/>
        </authorList>
    </citation>
    <scope>NUCLEOTIDE SEQUENCE [LARGE SCALE GENOMIC DNA]</scope>
    <source>
        <strain evidence="1 2">KCTC 22548</strain>
    </source>
</reference>
<name>A0ABX9IR52_9FLAO</name>
<dbReference type="Proteomes" id="UP000256491">
    <property type="component" value="Unassembled WGS sequence"/>
</dbReference>
<evidence type="ECO:0000313" key="1">
    <source>
        <dbReference type="EMBL" id="REC78807.1"/>
    </source>
</evidence>
<comment type="caution">
    <text evidence="1">The sequence shown here is derived from an EMBL/GenBank/DDBJ whole genome shotgun (WGS) entry which is preliminary data.</text>
</comment>